<dbReference type="GO" id="GO:0072659">
    <property type="term" value="P:protein localization to plasma membrane"/>
    <property type="evidence" value="ECO:0007669"/>
    <property type="project" value="Ensembl"/>
</dbReference>
<evidence type="ECO:0000256" key="11">
    <source>
        <dbReference type="ARBA" id="ARBA00023292"/>
    </source>
</evidence>
<keyword evidence="5" id="KW-0677">Repeat</keyword>
<evidence type="ECO:0000259" key="23">
    <source>
        <dbReference type="PROSITE" id="PS51115"/>
    </source>
</evidence>
<feature type="disulfide bond" evidence="17">
    <location>
        <begin position="583"/>
        <end position="595"/>
    </location>
</feature>
<proteinExistence type="predicted"/>
<dbReference type="InterPro" id="IPR050440">
    <property type="entry name" value="Laminin/Netrin_ECM"/>
</dbReference>
<dbReference type="Gene3D" id="2.60.120.260">
    <property type="entry name" value="Galactose-binding domain-like"/>
    <property type="match status" value="1"/>
</dbReference>
<dbReference type="GO" id="GO:0005615">
    <property type="term" value="C:extracellular space"/>
    <property type="evidence" value="ECO:0007669"/>
    <property type="project" value="Ensembl"/>
</dbReference>
<dbReference type="PROSITE" id="PS51117">
    <property type="entry name" value="LAMININ_NTER"/>
    <property type="match status" value="1"/>
</dbReference>
<dbReference type="InParanoid" id="A0A663DUI6"/>
<feature type="disulfide bond" evidence="17">
    <location>
        <begin position="1872"/>
        <end position="1881"/>
    </location>
</feature>
<evidence type="ECO:0000256" key="18">
    <source>
        <dbReference type="SAM" id="Coils"/>
    </source>
</evidence>
<keyword evidence="3" id="KW-0272">Extracellular matrix</keyword>
<feature type="disulfide bond" evidence="17">
    <location>
        <begin position="1433"/>
        <end position="1450"/>
    </location>
</feature>
<feature type="domain" description="Laminin EGF-like" evidence="22">
    <location>
        <begin position="424"/>
        <end position="468"/>
    </location>
</feature>
<dbReference type="Pfam" id="PF06008">
    <property type="entry name" value="Laminin_I"/>
    <property type="match status" value="1"/>
</dbReference>
<evidence type="ECO:0000259" key="21">
    <source>
        <dbReference type="PROSITE" id="PS50025"/>
    </source>
</evidence>
<feature type="disulfide bond" evidence="17">
    <location>
        <begin position="673"/>
        <end position="685"/>
    </location>
</feature>
<dbReference type="GO" id="GO:0045995">
    <property type="term" value="P:regulation of embryonic development"/>
    <property type="evidence" value="ECO:0007669"/>
    <property type="project" value="InterPro"/>
</dbReference>
<feature type="domain" description="Laminin EGF-like" evidence="22">
    <location>
        <begin position="1521"/>
        <end position="1569"/>
    </location>
</feature>
<evidence type="ECO:0000256" key="3">
    <source>
        <dbReference type="ARBA" id="ARBA00022530"/>
    </source>
</evidence>
<dbReference type="GO" id="GO:0001658">
    <property type="term" value="P:branching involved in ureteric bud morphogenesis"/>
    <property type="evidence" value="ECO:0007669"/>
    <property type="project" value="Ensembl"/>
</dbReference>
<dbReference type="CDD" id="cd00110">
    <property type="entry name" value="LamG"/>
    <property type="match status" value="5"/>
</dbReference>
<feature type="disulfide bond" evidence="17">
    <location>
        <begin position="558"/>
        <end position="567"/>
    </location>
</feature>
<feature type="disulfide bond" evidence="17">
    <location>
        <begin position="444"/>
        <end position="453"/>
    </location>
</feature>
<dbReference type="GO" id="GO:0030324">
    <property type="term" value="P:lung development"/>
    <property type="evidence" value="ECO:0007669"/>
    <property type="project" value="Ensembl"/>
</dbReference>
<organism evidence="25 26">
    <name type="scientific">Aquila chrysaetos chrysaetos</name>
    <dbReference type="NCBI Taxonomy" id="223781"/>
    <lineage>
        <taxon>Eukaryota</taxon>
        <taxon>Metazoa</taxon>
        <taxon>Chordata</taxon>
        <taxon>Craniata</taxon>
        <taxon>Vertebrata</taxon>
        <taxon>Euteleostomi</taxon>
        <taxon>Archelosauria</taxon>
        <taxon>Archosauria</taxon>
        <taxon>Dinosauria</taxon>
        <taxon>Saurischia</taxon>
        <taxon>Theropoda</taxon>
        <taxon>Coelurosauria</taxon>
        <taxon>Aves</taxon>
        <taxon>Neognathae</taxon>
        <taxon>Neoaves</taxon>
        <taxon>Telluraves</taxon>
        <taxon>Accipitrimorphae</taxon>
        <taxon>Accipitriformes</taxon>
        <taxon>Accipitridae</taxon>
        <taxon>Accipitrinae</taxon>
        <taxon>Aquila</taxon>
    </lineage>
</organism>
<dbReference type="FunFam" id="2.10.25.10:FF:000069">
    <property type="entry name" value="Laminin subunit alpha 1"/>
    <property type="match status" value="1"/>
</dbReference>
<keyword evidence="4 20" id="KW-0732">Signal</keyword>
<dbReference type="GO" id="GO:0016331">
    <property type="term" value="P:morphogenesis of embryonic epithelium"/>
    <property type="evidence" value="ECO:0007669"/>
    <property type="project" value="Ensembl"/>
</dbReference>
<dbReference type="FunFam" id="2.10.25.10:FF:000090">
    <property type="entry name" value="laminin subunit alpha"/>
    <property type="match status" value="1"/>
</dbReference>
<dbReference type="CDD" id="cd00055">
    <property type="entry name" value="EGF_Lam"/>
    <property type="match status" value="18"/>
</dbReference>
<dbReference type="FunFam" id="2.10.25.10:FF:000454">
    <property type="entry name" value="Laminin subunit alpha 1"/>
    <property type="match status" value="1"/>
</dbReference>
<evidence type="ECO:0000259" key="24">
    <source>
        <dbReference type="PROSITE" id="PS51117"/>
    </source>
</evidence>
<feature type="disulfide bond" evidence="17">
    <location>
        <begin position="490"/>
        <end position="502"/>
    </location>
</feature>
<evidence type="ECO:0000256" key="13">
    <source>
        <dbReference type="ARBA" id="ARBA00072596"/>
    </source>
</evidence>
<dbReference type="FunFam" id="2.60.120.200:FF:000151">
    <property type="entry name" value="Laminin subunit alpha 5"/>
    <property type="match status" value="1"/>
</dbReference>
<evidence type="ECO:0000313" key="25">
    <source>
        <dbReference type="Ensembl" id="ENSACCP00020003552.1"/>
    </source>
</evidence>
<name>A0A663DUI6_AQUCH</name>
<evidence type="ECO:0000256" key="14">
    <source>
        <dbReference type="ARBA" id="ARBA00077092"/>
    </source>
</evidence>
<evidence type="ECO:0000256" key="17">
    <source>
        <dbReference type="PROSITE-ProRule" id="PRU00460"/>
    </source>
</evidence>
<dbReference type="GO" id="GO:0007229">
    <property type="term" value="P:integrin-mediated signaling pathway"/>
    <property type="evidence" value="ECO:0007669"/>
    <property type="project" value="Ensembl"/>
</dbReference>
<evidence type="ECO:0000256" key="4">
    <source>
        <dbReference type="ARBA" id="ARBA00022729"/>
    </source>
</evidence>
<dbReference type="SMART" id="SM00136">
    <property type="entry name" value="LamNT"/>
    <property type="match status" value="1"/>
</dbReference>
<dbReference type="FunFam" id="2.10.25.10:FF:000083">
    <property type="entry name" value="Laminin subunit alpha"/>
    <property type="match status" value="2"/>
</dbReference>
<feature type="disulfide bond" evidence="17">
    <location>
        <begin position="539"/>
        <end position="556"/>
    </location>
</feature>
<dbReference type="PROSITE" id="PS01248">
    <property type="entry name" value="EGF_LAM_1"/>
    <property type="match status" value="7"/>
</dbReference>
<evidence type="ECO:0000256" key="12">
    <source>
        <dbReference type="ARBA" id="ARBA00063580"/>
    </source>
</evidence>
<dbReference type="InterPro" id="IPR009254">
    <property type="entry name" value="Laminin_aI"/>
</dbReference>
<dbReference type="FunFam" id="2.10.25.10:FF:000405">
    <property type="entry name" value="Laminin subunit alpha 5"/>
    <property type="match status" value="1"/>
</dbReference>
<feature type="domain" description="Laminin EGF-like" evidence="22">
    <location>
        <begin position="628"/>
        <end position="672"/>
    </location>
</feature>
<feature type="disulfide bond" evidence="17">
    <location>
        <begin position="793"/>
        <end position="802"/>
    </location>
</feature>
<feature type="disulfide bond" evidence="17">
    <location>
        <begin position="603"/>
        <end position="612"/>
    </location>
</feature>
<dbReference type="GO" id="GO:0060271">
    <property type="term" value="P:cilium assembly"/>
    <property type="evidence" value="ECO:0007669"/>
    <property type="project" value="Ensembl"/>
</dbReference>
<dbReference type="SMART" id="SM00181">
    <property type="entry name" value="EGF"/>
    <property type="match status" value="14"/>
</dbReference>
<feature type="disulfide bond" evidence="17">
    <location>
        <begin position="1591"/>
        <end position="1600"/>
    </location>
</feature>
<feature type="chain" id="PRO_5025336792" description="Laminin subunit alpha-5" evidence="20">
    <location>
        <begin position="26"/>
        <end position="3467"/>
    </location>
</feature>
<dbReference type="PROSITE" id="PS50025">
    <property type="entry name" value="LAM_G_DOMAIN"/>
    <property type="match status" value="2"/>
</dbReference>
<feature type="disulfide bond" evidence="17">
    <location>
        <begin position="2032"/>
        <end position="2041"/>
    </location>
</feature>
<evidence type="ECO:0000256" key="6">
    <source>
        <dbReference type="ARBA" id="ARBA00022869"/>
    </source>
</evidence>
<dbReference type="PROSITE" id="PS51115">
    <property type="entry name" value="LAMININ_IVA"/>
    <property type="match status" value="1"/>
</dbReference>
<dbReference type="FunFam" id="2.10.25.10:FF:000034">
    <property type="entry name" value="Laminin subunit alpha 3"/>
    <property type="match status" value="1"/>
</dbReference>
<feature type="disulfide bond" evidence="17">
    <location>
        <begin position="537"/>
        <end position="549"/>
    </location>
</feature>
<evidence type="ECO:0000256" key="16">
    <source>
        <dbReference type="ARBA" id="ARBA00081617"/>
    </source>
</evidence>
<feature type="disulfide bond" evidence="17">
    <location>
        <begin position="675"/>
        <end position="692"/>
    </location>
</feature>
<dbReference type="FunFam" id="2.10.25.10:FF:000051">
    <property type="entry name" value="Laminin subunit alpha 4"/>
    <property type="match status" value="1"/>
</dbReference>
<feature type="disulfide bond" evidence="17">
    <location>
        <begin position="1452"/>
        <end position="1461"/>
    </location>
</feature>
<dbReference type="InterPro" id="IPR000034">
    <property type="entry name" value="Laminin_IV"/>
</dbReference>
<feature type="domain" description="Laminin EGF-like" evidence="22">
    <location>
        <begin position="1853"/>
        <end position="1902"/>
    </location>
</feature>
<dbReference type="PROSITE" id="PS00022">
    <property type="entry name" value="EGF_1"/>
    <property type="match status" value="1"/>
</dbReference>
<comment type="subcellular location">
    <subcellularLocation>
        <location evidence="1">Secreted</location>
        <location evidence="1">Extracellular space</location>
        <location evidence="1">Extracellular matrix</location>
        <location evidence="1">Basement membrane</location>
    </subcellularLocation>
</comment>
<dbReference type="GO" id="GO:0048705">
    <property type="term" value="P:skeletal system morphogenesis"/>
    <property type="evidence" value="ECO:0007669"/>
    <property type="project" value="Ensembl"/>
</dbReference>
<keyword evidence="10" id="KW-0325">Glycoprotein</keyword>
<feature type="disulfide bond" evidence="17">
    <location>
        <begin position="513"/>
        <end position="522"/>
    </location>
</feature>
<dbReference type="GO" id="GO:0001738">
    <property type="term" value="P:morphogenesis of a polarized epithelium"/>
    <property type="evidence" value="ECO:0007669"/>
    <property type="project" value="Ensembl"/>
</dbReference>
<evidence type="ECO:0000256" key="20">
    <source>
        <dbReference type="SAM" id="SignalP"/>
    </source>
</evidence>
<evidence type="ECO:0000256" key="9">
    <source>
        <dbReference type="ARBA" id="ARBA00023157"/>
    </source>
</evidence>
<feature type="domain" description="Laminin EGF-like" evidence="22">
    <location>
        <begin position="583"/>
        <end position="627"/>
    </location>
</feature>
<feature type="domain" description="Laminin EGF-like" evidence="22">
    <location>
        <begin position="490"/>
        <end position="536"/>
    </location>
</feature>
<gene>
    <name evidence="25" type="primary">LAMA5</name>
</gene>
<dbReference type="GO" id="GO:0098978">
    <property type="term" value="C:glutamatergic synapse"/>
    <property type="evidence" value="ECO:0007669"/>
    <property type="project" value="Ensembl"/>
</dbReference>
<feature type="domain" description="Laminin EGF-like" evidence="22">
    <location>
        <begin position="537"/>
        <end position="582"/>
    </location>
</feature>
<feature type="signal peptide" evidence="20">
    <location>
        <begin position="1"/>
        <end position="25"/>
    </location>
</feature>
<dbReference type="InterPro" id="IPR013320">
    <property type="entry name" value="ConA-like_dom_sf"/>
</dbReference>
<feature type="disulfide bond" evidence="17">
    <location>
        <begin position="2080"/>
        <end position="2089"/>
    </location>
</feature>
<dbReference type="GO" id="GO:0030155">
    <property type="term" value="P:regulation of cell adhesion"/>
    <property type="evidence" value="ECO:0007669"/>
    <property type="project" value="InterPro"/>
</dbReference>
<evidence type="ECO:0000256" key="10">
    <source>
        <dbReference type="ARBA" id="ARBA00023180"/>
    </source>
</evidence>
<dbReference type="GO" id="GO:0036484">
    <property type="term" value="P:trunk neural crest cell migration"/>
    <property type="evidence" value="ECO:0007669"/>
    <property type="project" value="Ensembl"/>
</dbReference>
<dbReference type="FunFam" id="2.10.25.10:FF:000437">
    <property type="entry name" value="Laminin subunit alpha 5"/>
    <property type="match status" value="1"/>
</dbReference>
<dbReference type="SMART" id="SM00282">
    <property type="entry name" value="LamG"/>
    <property type="match status" value="4"/>
</dbReference>
<dbReference type="GO" id="GO:0030334">
    <property type="term" value="P:regulation of cell migration"/>
    <property type="evidence" value="ECO:0007669"/>
    <property type="project" value="InterPro"/>
</dbReference>
<feature type="coiled-coil region" evidence="18">
    <location>
        <begin position="2526"/>
        <end position="2600"/>
    </location>
</feature>
<dbReference type="GO" id="GO:0005178">
    <property type="term" value="F:integrin binding"/>
    <property type="evidence" value="ECO:0007669"/>
    <property type="project" value="Ensembl"/>
</dbReference>
<keyword evidence="7" id="KW-0130">Cell adhesion</keyword>
<feature type="disulfide bond" evidence="17">
    <location>
        <begin position="1996"/>
        <end position="2010"/>
    </location>
</feature>
<feature type="domain" description="Laminin EGF-like" evidence="22">
    <location>
        <begin position="1903"/>
        <end position="1958"/>
    </location>
</feature>
<dbReference type="GO" id="GO:0048018">
    <property type="term" value="F:receptor ligand activity"/>
    <property type="evidence" value="ECO:0007669"/>
    <property type="project" value="Ensembl"/>
</dbReference>
<dbReference type="FunFam" id="2.10.25.10:FF:000084">
    <property type="entry name" value="Laminin subunit alpha 3"/>
    <property type="match status" value="1"/>
</dbReference>
<feature type="domain" description="Laminin N-terminal" evidence="24">
    <location>
        <begin position="36"/>
        <end position="294"/>
    </location>
</feature>
<dbReference type="GO" id="GO:0007517">
    <property type="term" value="P:muscle organ development"/>
    <property type="evidence" value="ECO:0007669"/>
    <property type="project" value="Ensembl"/>
</dbReference>
<dbReference type="Pfam" id="PF00055">
    <property type="entry name" value="Laminin_N"/>
    <property type="match status" value="1"/>
</dbReference>
<accession>A0A663DUI6</accession>
<dbReference type="Gene3D" id="2.60.120.200">
    <property type="match status" value="6"/>
</dbReference>
<feature type="disulfide bond" evidence="17">
    <location>
        <begin position="1572"/>
        <end position="1589"/>
    </location>
</feature>
<keyword evidence="8 18" id="KW-0175">Coiled coil</keyword>
<dbReference type="GO" id="GO:0060445">
    <property type="term" value="P:branching involved in salivary gland morphogenesis"/>
    <property type="evidence" value="ECO:0007669"/>
    <property type="project" value="Ensembl"/>
</dbReference>
<dbReference type="SUPFAM" id="SSF49899">
    <property type="entry name" value="Concanavalin A-like lectins/glucanases"/>
    <property type="match status" value="5"/>
</dbReference>
<evidence type="ECO:0000259" key="22">
    <source>
        <dbReference type="PROSITE" id="PS50027"/>
    </source>
</evidence>
<dbReference type="Gene3D" id="2.10.25.10">
    <property type="entry name" value="Laminin"/>
    <property type="match status" value="17"/>
</dbReference>
<evidence type="ECO:0000256" key="15">
    <source>
        <dbReference type="ARBA" id="ARBA00078366"/>
    </source>
</evidence>
<dbReference type="Gene3D" id="2.170.300.10">
    <property type="entry name" value="Tie2 ligand-binding domain superfamily"/>
    <property type="match status" value="1"/>
</dbReference>
<feature type="domain" description="Laminin EGF-like" evidence="22">
    <location>
        <begin position="673"/>
        <end position="718"/>
    </location>
</feature>
<dbReference type="InterPro" id="IPR001791">
    <property type="entry name" value="Laminin_G"/>
</dbReference>
<dbReference type="FunFam" id="2.10.25.10:FF:000209">
    <property type="entry name" value="Laminin subunit alpha 5"/>
    <property type="match status" value="1"/>
</dbReference>
<keyword evidence="6" id="KW-0084">Basement membrane</keyword>
<dbReference type="Pfam" id="PF00053">
    <property type="entry name" value="EGF_laminin"/>
    <property type="match status" value="17"/>
</dbReference>
<protein>
    <recommendedName>
        <fullName evidence="13">Laminin subunit alpha-5</fullName>
    </recommendedName>
    <alternativeName>
        <fullName evidence="14">Laminin-10 subunit alpha</fullName>
    </alternativeName>
    <alternativeName>
        <fullName evidence="16">Laminin-11 subunit alpha</fullName>
    </alternativeName>
    <alternativeName>
        <fullName evidence="15">Laminin-15 subunit alpha</fullName>
    </alternativeName>
</protein>
<dbReference type="FunFam" id="2.10.25.10:FF:000074">
    <property type="entry name" value="Laminin subunit alpha"/>
    <property type="match status" value="1"/>
</dbReference>
<comment type="caution">
    <text evidence="17">Lacks conserved residue(s) required for the propagation of feature annotation.</text>
</comment>
<reference evidence="25" key="1">
    <citation type="submission" date="2025-08" db="UniProtKB">
        <authorList>
            <consortium name="Ensembl"/>
        </authorList>
    </citation>
    <scope>IDENTIFICATION</scope>
</reference>
<evidence type="ECO:0000313" key="26">
    <source>
        <dbReference type="Proteomes" id="UP000472275"/>
    </source>
</evidence>
<keyword evidence="26" id="KW-1185">Reference proteome</keyword>
<evidence type="ECO:0000256" key="19">
    <source>
        <dbReference type="SAM" id="MobiDB-lite"/>
    </source>
</evidence>
<feature type="disulfide bond" evidence="17">
    <location>
        <begin position="1545"/>
        <end position="1554"/>
    </location>
</feature>
<feature type="disulfide bond" evidence="17">
    <location>
        <begin position="628"/>
        <end position="640"/>
    </location>
</feature>
<dbReference type="FunFam" id="2.60.120.260:FF:000022">
    <property type="entry name" value="Laminin subunit alpha 5"/>
    <property type="match status" value="1"/>
</dbReference>
<dbReference type="SMART" id="SM00281">
    <property type="entry name" value="LamB"/>
    <property type="match status" value="1"/>
</dbReference>
<feature type="domain" description="Laminin G" evidence="21">
    <location>
        <begin position="2645"/>
        <end position="2843"/>
    </location>
</feature>
<feature type="disulfide bond" evidence="17">
    <location>
        <begin position="1570"/>
        <end position="1582"/>
    </location>
</feature>
<dbReference type="FunFam" id="2.10.25.10:FF:000033">
    <property type="entry name" value="Laminin subunit alpha 2"/>
    <property type="match status" value="1"/>
</dbReference>
<dbReference type="InterPro" id="IPR000742">
    <property type="entry name" value="EGF"/>
</dbReference>
<feature type="domain" description="Laminin EGF-like" evidence="22">
    <location>
        <begin position="1431"/>
        <end position="1476"/>
    </location>
</feature>
<dbReference type="InterPro" id="IPR010307">
    <property type="entry name" value="Laminin_dom_II"/>
</dbReference>
<dbReference type="Pfam" id="PF02210">
    <property type="entry name" value="Laminin_G_2"/>
    <property type="match status" value="3"/>
</dbReference>
<dbReference type="GO" id="GO:0099173">
    <property type="term" value="P:postsynapse organization"/>
    <property type="evidence" value="ECO:0007669"/>
    <property type="project" value="Ensembl"/>
</dbReference>
<dbReference type="PANTHER" id="PTHR10574">
    <property type="entry name" value="NETRIN/LAMININ-RELATED"/>
    <property type="match status" value="1"/>
</dbReference>
<dbReference type="SMART" id="SM00180">
    <property type="entry name" value="EGF_Lam"/>
    <property type="match status" value="20"/>
</dbReference>
<evidence type="ECO:0000256" key="1">
    <source>
        <dbReference type="ARBA" id="ARBA00004302"/>
    </source>
</evidence>
<dbReference type="GO" id="GO:0031594">
    <property type="term" value="C:neuromuscular junction"/>
    <property type="evidence" value="ECO:0007669"/>
    <property type="project" value="Ensembl"/>
</dbReference>
<dbReference type="Pfam" id="PF00052">
    <property type="entry name" value="Laminin_B"/>
    <property type="match status" value="1"/>
</dbReference>
<dbReference type="PRINTS" id="PR00011">
    <property type="entry name" value="EGFLAMININ"/>
</dbReference>
<feature type="disulfide bond" evidence="17">
    <location>
        <begin position="648"/>
        <end position="657"/>
    </location>
</feature>
<feature type="domain" description="Laminin EGF-like" evidence="22">
    <location>
        <begin position="2013"/>
        <end position="2059"/>
    </location>
</feature>
<dbReference type="CDD" id="cd00176">
    <property type="entry name" value="SPEC"/>
    <property type="match status" value="1"/>
</dbReference>
<evidence type="ECO:0000256" key="2">
    <source>
        <dbReference type="ARBA" id="ARBA00022525"/>
    </source>
</evidence>
<dbReference type="FunFam" id="2.10.25.10:FF:000430">
    <property type="entry name" value="Laminin subunit alpha 5"/>
    <property type="match status" value="1"/>
</dbReference>
<evidence type="ECO:0000256" key="5">
    <source>
        <dbReference type="ARBA" id="ARBA00022737"/>
    </source>
</evidence>
<dbReference type="Pfam" id="PF06009">
    <property type="entry name" value="Laminin_II"/>
    <property type="match status" value="1"/>
</dbReference>
<evidence type="ECO:0000256" key="7">
    <source>
        <dbReference type="ARBA" id="ARBA00022889"/>
    </source>
</evidence>
<dbReference type="InterPro" id="IPR002049">
    <property type="entry name" value="LE_dom"/>
</dbReference>
<dbReference type="GeneTree" id="ENSGT00940000156537"/>
<dbReference type="CDD" id="cd02795">
    <property type="entry name" value="CBM6-CBM35-CBM36_like"/>
    <property type="match status" value="1"/>
</dbReference>
<dbReference type="GO" id="GO:0098965">
    <property type="term" value="C:extracellular matrix of synaptic cleft"/>
    <property type="evidence" value="ECO:0007669"/>
    <property type="project" value="Ensembl"/>
</dbReference>
<keyword evidence="11 17" id="KW-0424">Laminin EGF-like domain</keyword>
<feature type="disulfide bond" evidence="17">
    <location>
        <begin position="1929"/>
        <end position="1938"/>
    </location>
</feature>
<dbReference type="Proteomes" id="UP000472275">
    <property type="component" value="Chromosome 3"/>
</dbReference>
<dbReference type="PANTHER" id="PTHR10574:SF406">
    <property type="entry name" value="LAMININ SUBUNIT ALPHA 5"/>
    <property type="match status" value="1"/>
</dbReference>
<feature type="disulfide bond" evidence="17">
    <location>
        <begin position="694"/>
        <end position="703"/>
    </location>
</feature>
<feature type="compositionally biased region" description="Basic and acidic residues" evidence="19">
    <location>
        <begin position="2354"/>
        <end position="2363"/>
    </location>
</feature>
<dbReference type="InterPro" id="IPR001368">
    <property type="entry name" value="TNFR/NGFR_Cys_rich_reg"/>
</dbReference>
<dbReference type="FunFam" id="2.10.25.10:FF:000467">
    <property type="entry name" value="Laminin subunit alpha 5"/>
    <property type="match status" value="1"/>
</dbReference>
<dbReference type="SUPFAM" id="SSF57196">
    <property type="entry name" value="EGF/Laminin"/>
    <property type="match status" value="18"/>
</dbReference>
<dbReference type="GO" id="GO:0043083">
    <property type="term" value="C:synaptic cleft"/>
    <property type="evidence" value="ECO:0007669"/>
    <property type="project" value="Ensembl"/>
</dbReference>
<feature type="domain" description="Laminin G" evidence="21">
    <location>
        <begin position="3030"/>
        <end position="3199"/>
    </location>
</feature>
<dbReference type="GO" id="GO:0043259">
    <property type="term" value="C:laminin-10 complex"/>
    <property type="evidence" value="ECO:0007669"/>
    <property type="project" value="Ensembl"/>
</dbReference>
<keyword evidence="9 17" id="KW-1015">Disulfide bond</keyword>
<feature type="region of interest" description="Disordered" evidence="19">
    <location>
        <begin position="2341"/>
        <end position="2363"/>
    </location>
</feature>
<feature type="domain" description="Laminin IV type A" evidence="23">
    <location>
        <begin position="1641"/>
        <end position="1819"/>
    </location>
</feature>
<feature type="domain" description="Laminin EGF-like" evidence="22">
    <location>
        <begin position="770"/>
        <end position="822"/>
    </location>
</feature>
<dbReference type="InterPro" id="IPR056863">
    <property type="entry name" value="LMN_ATRN_NET-like_EGF"/>
</dbReference>
<feature type="disulfide bond" evidence="17">
    <location>
        <begin position="1431"/>
        <end position="1443"/>
    </location>
</feature>
<comment type="subunit">
    <text evidence="12">Laminin is a complex glycoprotein, consisting of three different polypeptide chains (alpha, beta, gamma), which are bound to each other by disulfide bonds into a cross-shaped molecule comprising one long and three short arms with globules at each end. Alpha-5 is a subunit of laminin-10 (laminin-511), laminin-11 (laminin-521) and laminin-15 (laminin-523).</text>
</comment>
<dbReference type="InterPro" id="IPR018159">
    <property type="entry name" value="Spectrin/alpha-actinin"/>
</dbReference>
<dbReference type="PROSITE" id="PS50027">
    <property type="entry name" value="EGF_LAM_2"/>
    <property type="match status" value="15"/>
</dbReference>
<feature type="disulfide bond" evidence="17">
    <location>
        <begin position="1984"/>
        <end position="1993"/>
    </location>
</feature>
<dbReference type="Pfam" id="PF24973">
    <property type="entry name" value="EGF_LMN_ATRN"/>
    <property type="match status" value="2"/>
</dbReference>
<dbReference type="Pfam" id="PF00054">
    <property type="entry name" value="Laminin_G_1"/>
    <property type="match status" value="1"/>
</dbReference>
<dbReference type="InterPro" id="IPR008211">
    <property type="entry name" value="Laminin_N"/>
</dbReference>
<dbReference type="Ensembl" id="ENSACCT00020003685.1">
    <property type="protein sequence ID" value="ENSACCP00020003552.1"/>
    <property type="gene ID" value="ENSACCG00020002277.1"/>
</dbReference>
<dbReference type="PROSITE" id="PS00652">
    <property type="entry name" value="TNFR_NGFR_1"/>
    <property type="match status" value="1"/>
</dbReference>
<keyword evidence="2" id="KW-0964">Secreted</keyword>
<evidence type="ECO:0000256" key="8">
    <source>
        <dbReference type="ARBA" id="ARBA00023054"/>
    </source>
</evidence>
<dbReference type="GO" id="GO:0098631">
    <property type="term" value="F:cell adhesion mediator activity"/>
    <property type="evidence" value="ECO:0007669"/>
    <property type="project" value="Ensembl"/>
</dbReference>
<dbReference type="GO" id="GO:0034446">
    <property type="term" value="P:substrate adhesion-dependent cell spreading"/>
    <property type="evidence" value="ECO:0007669"/>
    <property type="project" value="Ensembl"/>
</dbReference>
<sequence length="3467" mass="379930">MARAAERGGARLGLLLLLALPVAAARPPASFPSDVNGHSLHPPYFNLAEGTRISATATCGEEAVGTGSRRAVEDLYCKLVGGPVAGGDPNQTIQGQYCDICSSANSNKAHPITNAIDGTERWWQSPPLSRGLEFNQVNVTLDLGQLFHVAYVLIKFANSPRPDLWVLERSTDFGLTYEPWQYFASSKRDCIEKFGLQTVDRITKDDHAICTTEYSRIVPLENGEIVVSLVNGRPGAMNFSYSPLLRNFTKATNIRLRFLQTNTLLGHLMGKALRDPTVTRRYYYSIKDISIGGRCVCHGHADVCDAKDPNDPYRLQCDCQHNTCGGSCDRCCPGFNQFPWKPATADSANECQPCNCNGHAYDCYYDPEVDRHKASKSSEDKFEGGGVCIDCQHHTTGINCERCIPGYYRSPDHPIDSPYICYRCNCESDFTDGTCEDLTGRCYCKPNYTGEHCDACAEGYLNFPHCYPVPAFAHNDTGEQVLPAGQIINCDCYAGGTEGNACRKDPRVGMCVCKPNFQGTHCDQCAPGHYGPSCQPCQCSGPGQYDGTCDSETGQCLCRTGFEGHLCNQCAPGYFNYPLCQLCGCSAVGTLPGGCDSTGRCFCRPEFAGPRCEQCSPEHHSYPHCYACSCDSRGAVDNNCSPAGQCRCHVNFAGQTCNQCALGFYGYPSCTPCQCSREGSLHSTCDQETGQCSCRPKVTGLRCDSCVPGAYGFPHCEVGSCNPAGLVTADPLLAPGSCTCRAYVEGPACDRCKPLYWNLTPENPYGCLSCKCDTKGTVSGIAECQQGDGQCFCKPNICGQFCSACKDGYFNMENANYFGCQGCRCDVGGSLGPSCEERSGACRCRQSTRGPTCTQPARDHYFPDLHHLKFELEEGTTPAGRAVRFGYNPLEFEGFSWRGYAQMSSIQPKVVVTLNVTSPDLFRLVFRYVSRGPASVEGRVSVVEEGKFNVCGNCTEQTKQIVFAPSTEPAFVTVPQNSFGEPFVLNPNTWSLVVEAEGVLLDYLVLLPSSYYEAPILQLKVTEPCTYQPAPEQATQNCLLYKYLSVDGFPAASGVDAVCRLDNRLPRVCPTEQLTPSHPRMATCSGSDVIQLSLPIAQPGKYVLVVEYANTNALQTVGIAVSSPHLAMQQGTFIFYPCVYSFLCRGIAVDSQSRMATFELTSEATIRFTSDLADFFLHKVYLIPAAQFTMEFIEPKVHCISVHGTFSSNSSSCVPSRFLKLSQSIILEGGQALPIAPDVPLAQAVHVAPAGVPVEPAPRPPTAVDPTTELILLQPPQAAVVFNSRIQTLGRYAFILHYYQPNHPTFPVEVLINGGRIWQGQTNATFCPHGYGCRSLVVSEDQIILDVTDNDLTVVVRVPEGKQLWLDYILVVPEDSYSSQYLQEEPLDKSYDFISSCGINSFYINPSTSSRFCRDSAISLSLFYNNGAQPCRCHEAGARGSQCEPFGGQCPCKSNVIGRECSRCATGYWGFPNCRPCDCGTRLCDEVTGQCICPPHTLKPECVICEPQTFGCHPLIGCEDCNCSRPGVQELTEPGCDVDSGQCRCKPNIIGRQCDLCAPGFYHYPNCQRCDCHRAGTEASVCDPVTGQCHCKENVEGPRCDQCRLGTFSLDASNPKGCTKCFCFGATNRCRSAEKHRAEFIDMNGWLLLSTDRQEVPTTLSLREQVLRADLKNLPDAYQELYWVAPSSYLGDQVSSYGGHLRYELHSDPRRGDVFIPMESRPDVILKGNQMSIMFLESTYPSPGEVHEGQLQLMEGNFRHTETHNPVSREELMMVLANLEQLQIRALFSQISSSVSLRRVVLEMATDTATGIRASNVELCFCPANYQGDSCQECAPGYYRDTKGLFLGKCIPCHCNGHSDQCLPGSGICLNCQHNTEGDHCERCKDGYVGSQSAEERLQCVGCPCPLSVASNNFAIGCVHKGSNTQCLCKPGYAGPNCERCAPGYYGNPLVIGSSCQPCDCSGNTDPNMLFSSCDSLTGACTGCMHHTAGARCEVCASGYYGDAVAAKNCTQCNCSPCGTDSCHPQTGQCFCKTGVTGQHCDRCEEGYYGFEGCSGCRRCDCDVGAVGSSCHAQTGQCSCLPGVSGSRCQQCAPGYWGFSESGCTSESCFLGVGSCMWRSGTRQHEVGKGNHGKGPCADRSITLAVCDSCVLLLLEDLQNIEMSFPSIRSQLVNLNASSIAWARLHSLNSTMATVAVLLHESWLQFVEDDVREEGSRGITKDLGWSILTGDLDFSADLVRQMARFGAANTSTTSTEEFRQKMAEVERMLREMKERSLGSQEELARHEHEEAQKLLHRVKNELHARWQSNQDLVSSIRDRLAQHSSQLMDLRDALNEAVNKTRQTEDLNSLNRNNLEESQQKSRELQKQHALVQETLRMAKDSLAHVSDFLQKMETAKEAYEKLAALLDGAKLPLTERVKKFSPASSKIPIVEQAEEHARLLDELARNLSSIIQGTNQDGFIQRAIDASNAYASIIEAVKKAERAAHDADEAASESVISENLGAISKELKRNSSNLEEAGVMSLGQLQSVQDMLEDTKETIQNAKVAAAEANETAARVEDTLSTMKKNLDEWKDQYGDLRNEDLNQAVQDARKSVSSLESTIPLLLGKLSSLENRRNKNATVSENIVRIRQLITQARNAASKVKVPMKFNGSSGVQVRMPSNLQDLAAYTSLKFYIQNPEPRSRQRRQDGTEEGRFVLYLGSREATGDYLGIVLKDRKVQWIYKLGDEEPASLTVDEDIGEQFATISINRILQYGHMSVIVERQTVHETKGDSVAKGEQGLLNLDPRNVVFYVGGYPSSFTPPPTLRYPNYRGCLELDTLNEEVVSLYNFQRTFQLDTTAEKPCARSKSTGDPWLTDGSYFDGTGYAEIKFESQFGTTKRFEQEIRVVSYNGILFFLENQAVLWLKPRTGHLLLLSVMDLIAPGWQIIFLLCLQIQIFLLKMNNKKRILVRLERLTIFMVEQENSLENAVSYYLGGVPPAALPPSLKALFPTGGPIRGCMKGLKALGKYVDLKRMSTVGVSYGCTSDLLVARSVSVHGHGYLTLALKDVPGLRDFYSGFSFRTSQREGLLYHHTTQEGMCRVSLQRGQLALNLLETEVTTENAYADDRTHYVAFYSDARGYVVRLYVDDEQQDAVTGAGPGRRQRRQDGRLLFQLGGSPEPGALSNLTGCIGNVFGPSLGGQVSLAVVGEQGAPITPSPCPCRSHFSLEVKLNSSSGLLFYVAGEQGAFMALLVSNGRFVFLVDVGGRRLRIRSKDKYRDRQWHTVSGGSGLGRTSRSHIAPPLCQVPLRGLARCSSALGIVASASSFDGCLRNPQLDGRPLGPPSRTFGVTPCYEGALESGVFFAADVVTEQDLEVTLEVRPRSASGLVFHVGTRRSHHLLLYMEETKVVTVRVNTGADEFSASVTCPSLCDGQWHTIAGEVTARTWLWDAAPLLLLSPHLLGEAWGSSLNPSSHLYALNLGDCSFY</sequence>
<dbReference type="GO" id="GO:0050678">
    <property type="term" value="P:regulation of epithelial cell proliferation"/>
    <property type="evidence" value="ECO:0007669"/>
    <property type="project" value="Ensembl"/>
</dbReference>
<reference evidence="25" key="2">
    <citation type="submission" date="2025-09" db="UniProtKB">
        <authorList>
            <consortium name="Ensembl"/>
        </authorList>
    </citation>
    <scope>IDENTIFICATION</scope>
</reference>
<feature type="domain" description="Laminin EGF-like" evidence="22">
    <location>
        <begin position="2060"/>
        <end position="2106"/>
    </location>
</feature>
<feature type="domain" description="Laminin EGF-like" evidence="22">
    <location>
        <begin position="1959"/>
        <end position="2012"/>
    </location>
</feature>
<feature type="domain" description="Laminin EGF-like" evidence="22">
    <location>
        <begin position="1570"/>
        <end position="1620"/>
    </location>
</feature>